<comment type="similarity">
    <text evidence="1">Belongs to the type-B carboxylesterase/lipase family.</text>
</comment>
<protein>
    <submittedName>
        <fullName evidence="4">CSON003162 protein</fullName>
    </submittedName>
</protein>
<evidence type="ECO:0000259" key="3">
    <source>
        <dbReference type="Pfam" id="PF00135"/>
    </source>
</evidence>
<reference evidence="5" key="2">
    <citation type="submission" date="2018-07" db="EMBL/GenBank/DDBJ databases">
        <authorList>
            <person name="Quirk P.G."/>
            <person name="Krulwich T.A."/>
        </authorList>
    </citation>
    <scope>NUCLEOTIDE SEQUENCE</scope>
</reference>
<dbReference type="SUPFAM" id="SSF53474">
    <property type="entry name" value="alpha/beta-Hydrolases"/>
    <property type="match status" value="1"/>
</dbReference>
<evidence type="ECO:0000256" key="1">
    <source>
        <dbReference type="ARBA" id="ARBA00005964"/>
    </source>
</evidence>
<dbReference type="Gene3D" id="3.40.50.1820">
    <property type="entry name" value="alpha/beta hydrolase"/>
    <property type="match status" value="1"/>
</dbReference>
<evidence type="ECO:0000256" key="2">
    <source>
        <dbReference type="ARBA" id="ARBA00023180"/>
    </source>
</evidence>
<organism evidence="4">
    <name type="scientific">Culicoides sonorensis</name>
    <name type="common">Biting midge</name>
    <dbReference type="NCBI Taxonomy" id="179676"/>
    <lineage>
        <taxon>Eukaryota</taxon>
        <taxon>Metazoa</taxon>
        <taxon>Ecdysozoa</taxon>
        <taxon>Arthropoda</taxon>
        <taxon>Hexapoda</taxon>
        <taxon>Insecta</taxon>
        <taxon>Pterygota</taxon>
        <taxon>Neoptera</taxon>
        <taxon>Endopterygota</taxon>
        <taxon>Diptera</taxon>
        <taxon>Nematocera</taxon>
        <taxon>Chironomoidea</taxon>
        <taxon>Ceratopogonidae</taxon>
        <taxon>Ceratopogoninae</taxon>
        <taxon>Culicoides</taxon>
        <taxon>Monoculicoides</taxon>
    </lineage>
</organism>
<dbReference type="EMBL" id="UFQS01001559">
    <property type="protein sequence ID" value="SSX11450.1"/>
    <property type="molecule type" value="Genomic_DNA"/>
</dbReference>
<evidence type="ECO:0000313" key="4">
    <source>
        <dbReference type="EMBL" id="SSX11450.1"/>
    </source>
</evidence>
<name>A0A336L0Y0_CULSO</name>
<gene>
    <name evidence="4" type="primary">CSON003162</name>
</gene>
<dbReference type="InterPro" id="IPR029058">
    <property type="entry name" value="AB_hydrolase_fold"/>
</dbReference>
<proteinExistence type="inferred from homology"/>
<dbReference type="AlphaFoldDB" id="A0A336L0Y0"/>
<dbReference type="Pfam" id="PF00135">
    <property type="entry name" value="COesterase"/>
    <property type="match status" value="1"/>
</dbReference>
<dbReference type="PANTHER" id="PTHR43903">
    <property type="entry name" value="NEUROLIGIN"/>
    <property type="match status" value="1"/>
</dbReference>
<dbReference type="VEuPathDB" id="VectorBase:CSON003162"/>
<feature type="domain" description="Carboxylesterase type B" evidence="3">
    <location>
        <begin position="22"/>
        <end position="64"/>
    </location>
</feature>
<evidence type="ECO:0000313" key="5">
    <source>
        <dbReference type="EMBL" id="SSX31017.1"/>
    </source>
</evidence>
<sequence length="95" mass="10915">MILIKTNGSSMDLYKNARLGTRIVQTRNGRLQGMILPLENYKFLKPVEVFLGVPYATPPVKLNRVNLVPKSSFRMNFGSSIVHQSKIYFKYRPPE</sequence>
<accession>A0A336L0Y0</accession>
<dbReference type="EMBL" id="UFQT01001559">
    <property type="protein sequence ID" value="SSX31017.1"/>
    <property type="molecule type" value="Genomic_DNA"/>
</dbReference>
<dbReference type="InterPro" id="IPR051093">
    <property type="entry name" value="Neuroligin/BSAL"/>
</dbReference>
<reference evidence="4" key="1">
    <citation type="submission" date="2018-04" db="EMBL/GenBank/DDBJ databases">
        <authorList>
            <person name="Go L.Y."/>
            <person name="Mitchell J.A."/>
        </authorList>
    </citation>
    <scope>NUCLEOTIDE SEQUENCE</scope>
    <source>
        <tissue evidence="4">Whole organism</tissue>
    </source>
</reference>
<dbReference type="InterPro" id="IPR002018">
    <property type="entry name" value="CarbesteraseB"/>
</dbReference>
<keyword evidence="2" id="KW-0325">Glycoprotein</keyword>